<keyword evidence="2" id="KW-0812">Transmembrane</keyword>
<dbReference type="eggNOG" id="COG2333">
    <property type="taxonomic scope" value="Bacteria"/>
</dbReference>
<dbReference type="PANTHER" id="PTHR30619:SF7">
    <property type="entry name" value="BETA-LACTAMASE DOMAIN PROTEIN"/>
    <property type="match status" value="1"/>
</dbReference>
<feature type="domain" description="Metallo-beta-lactamase" evidence="3">
    <location>
        <begin position="203"/>
        <end position="397"/>
    </location>
</feature>
<dbReference type="EMBL" id="CP004044">
    <property type="protein sequence ID" value="AGC68248.1"/>
    <property type="molecule type" value="Genomic_DNA"/>
</dbReference>
<dbReference type="AlphaFoldDB" id="L7VRQ7"/>
<dbReference type="RefSeq" id="WP_015358934.1">
    <property type="nucleotide sequence ID" value="NC_020134.1"/>
</dbReference>
<organism evidence="4 5">
    <name type="scientific">Thermoclostridium stercorarium (strain ATCC 35414 / DSM 8532 / NCIMB 11754)</name>
    <name type="common">Clostridium stercorarium</name>
    <dbReference type="NCBI Taxonomy" id="1121335"/>
    <lineage>
        <taxon>Bacteria</taxon>
        <taxon>Bacillati</taxon>
        <taxon>Bacillota</taxon>
        <taxon>Clostridia</taxon>
        <taxon>Eubacteriales</taxon>
        <taxon>Oscillospiraceae</taxon>
        <taxon>Thermoclostridium</taxon>
    </lineage>
</organism>
<feature type="compositionally biased region" description="Low complexity" evidence="1">
    <location>
        <begin position="163"/>
        <end position="176"/>
    </location>
</feature>
<accession>L7VRQ7</accession>
<dbReference type="KEGG" id="csd:Clst_1213"/>
<feature type="compositionally biased region" description="Polar residues" evidence="1">
    <location>
        <begin position="138"/>
        <end position="151"/>
    </location>
</feature>
<dbReference type="PATRIC" id="fig|1121335.3.peg.1233"/>
<evidence type="ECO:0000256" key="2">
    <source>
        <dbReference type="SAM" id="Phobius"/>
    </source>
</evidence>
<feature type="region of interest" description="Disordered" evidence="1">
    <location>
        <begin position="138"/>
        <end position="185"/>
    </location>
</feature>
<dbReference type="InterPro" id="IPR036866">
    <property type="entry name" value="RibonucZ/Hydroxyglut_hydro"/>
</dbReference>
<evidence type="ECO:0000313" key="5">
    <source>
        <dbReference type="Proteomes" id="UP000011220"/>
    </source>
</evidence>
<dbReference type="KEGG" id="css:Cst_c12560"/>
<dbReference type="Gene3D" id="3.60.15.10">
    <property type="entry name" value="Ribonuclease Z/Hydroxyacylglutathione hydrolase-like"/>
    <property type="match status" value="1"/>
</dbReference>
<dbReference type="InterPro" id="IPR001279">
    <property type="entry name" value="Metallo-B-lactamas"/>
</dbReference>
<protein>
    <submittedName>
        <fullName evidence="4">ComE operon protein 3</fullName>
    </submittedName>
</protein>
<proteinExistence type="predicted"/>
<evidence type="ECO:0000256" key="1">
    <source>
        <dbReference type="SAM" id="MobiDB-lite"/>
    </source>
</evidence>
<keyword evidence="2" id="KW-1133">Transmembrane helix</keyword>
<gene>
    <name evidence="4" type="primary">comEC1</name>
    <name evidence="4" type="ordered locus">Cst_c12560</name>
</gene>
<keyword evidence="2" id="KW-0472">Membrane</keyword>
<dbReference type="SUPFAM" id="SSF56281">
    <property type="entry name" value="Metallo-hydrolase/oxidoreductase"/>
    <property type="match status" value="1"/>
</dbReference>
<dbReference type="Pfam" id="PF00753">
    <property type="entry name" value="Lactamase_B"/>
    <property type="match status" value="1"/>
</dbReference>
<reference evidence="4 5" key="1">
    <citation type="journal article" date="2013" name="Genome Announc.">
        <title>Complete genome sequence of Clostridium stercorarium subsp. stercorarium strain DSM 8532, a thermophilic degrader of plant cell wall fibers.</title>
        <authorList>
            <person name="Poehlein A."/>
            <person name="Zverlov V.V."/>
            <person name="Daniel R."/>
            <person name="Schwarz W.H."/>
            <person name="Liebl W."/>
        </authorList>
    </citation>
    <scope>NUCLEOTIDE SEQUENCE [LARGE SCALE GENOMIC DNA]</scope>
    <source>
        <strain evidence="5">ATCC 35414 / DSM 8532 / NCIMB 11754</strain>
    </source>
</reference>
<dbReference type="SMART" id="SM00849">
    <property type="entry name" value="Lactamase_B"/>
    <property type="match status" value="1"/>
</dbReference>
<evidence type="ECO:0000259" key="3">
    <source>
        <dbReference type="SMART" id="SM00849"/>
    </source>
</evidence>
<feature type="region of interest" description="Disordered" evidence="1">
    <location>
        <begin position="448"/>
        <end position="487"/>
    </location>
</feature>
<dbReference type="STRING" id="1121335.Cst_c12560"/>
<dbReference type="InterPro" id="IPR052159">
    <property type="entry name" value="Competence_DNA_uptake"/>
</dbReference>
<keyword evidence="5" id="KW-1185">Reference proteome</keyword>
<dbReference type="InterPro" id="IPR035681">
    <property type="entry name" value="ComA-like_MBL"/>
</dbReference>
<evidence type="ECO:0000313" key="4">
    <source>
        <dbReference type="EMBL" id="AGC68248.1"/>
    </source>
</evidence>
<dbReference type="CDD" id="cd07731">
    <property type="entry name" value="ComA-like_MBL-fold"/>
    <property type="match status" value="1"/>
</dbReference>
<feature type="compositionally biased region" description="Low complexity" evidence="1">
    <location>
        <begin position="450"/>
        <end position="478"/>
    </location>
</feature>
<dbReference type="Proteomes" id="UP000011220">
    <property type="component" value="Chromosome"/>
</dbReference>
<dbReference type="PANTHER" id="PTHR30619">
    <property type="entry name" value="DNA INTERNALIZATION/COMPETENCE PROTEIN COMEC/REC2"/>
    <property type="match status" value="1"/>
</dbReference>
<sequence>MIINIIAILVYFFLAYATYYRSQKYNANPYLWFLIGLFLPYFGYLVALLYFRRKNAVNKNPTMLPLGFRSKRPWKMALASLFYCLLILSACAAVITENTGSQLIKDAGNTVSVNTHDNQISLEFSNTVDNNVTAQNDAELSSPGINAGNNSESEKAADGSPVSGSEATETTETGTDSTKDANGQKATDNVYGTLKVHFIDVGQADCIFVQAPEKNMLIDAGNNADGDLITAYLKNLGINKIDVVVGTHPHEDHIGALDTVINTFEVGKVYMPKISHNTKTYEDVLLAIQKKGLKVNTATAGGALDLGKNVNAEILAPNSDNYDDLNNYSVVIKLTFGETSFLFTGDAEKVSEDEMLNKNYDLKADVLKVGHHGSSSSTSPAFLKAVSPKYAVISVGKDNQYGHPDSIILNRLKVAGVKTYRTDEAGTVIMESDGNNIKINTEKGRILQNPTLTPAPTPAAKATGTPTPSPVPSTSASTQQKASETKNVTVYITKTGSKYHSDNCRYLSESKIPISLKDAKEKGYSPCSVCKPPQ</sequence>
<name>L7VRQ7_THES1</name>
<feature type="transmembrane region" description="Helical" evidence="2">
    <location>
        <begin position="33"/>
        <end position="52"/>
    </location>
</feature>
<feature type="transmembrane region" description="Helical" evidence="2">
    <location>
        <begin position="73"/>
        <end position="95"/>
    </location>
</feature>